<dbReference type="EMBL" id="PDNA01000078">
    <property type="protein sequence ID" value="PGH15985.1"/>
    <property type="molecule type" value="Genomic_DNA"/>
</dbReference>
<dbReference type="GO" id="GO:0000981">
    <property type="term" value="F:DNA-binding transcription factor activity, RNA polymerase II-specific"/>
    <property type="evidence" value="ECO:0007669"/>
    <property type="project" value="InterPro"/>
</dbReference>
<comment type="caution">
    <text evidence="7">The sequence shown here is derived from an EMBL/GenBank/DDBJ whole genome shotgun (WGS) entry which is preliminary data.</text>
</comment>
<keyword evidence="3" id="KW-0238">DNA-binding</keyword>
<dbReference type="Proteomes" id="UP000224634">
    <property type="component" value="Unassembled WGS sequence"/>
</dbReference>
<dbReference type="PANTHER" id="PTHR47785">
    <property type="entry name" value="ZN(II)2CYS6 TRANSCRIPTION FACTOR (EUROFUNG)-RELATED-RELATED"/>
    <property type="match status" value="1"/>
</dbReference>
<evidence type="ECO:0000256" key="4">
    <source>
        <dbReference type="ARBA" id="ARBA00023163"/>
    </source>
</evidence>
<evidence type="ECO:0000256" key="2">
    <source>
        <dbReference type="ARBA" id="ARBA00023015"/>
    </source>
</evidence>
<proteinExistence type="predicted"/>
<dbReference type="CDD" id="cd00067">
    <property type="entry name" value="GAL4"/>
    <property type="match status" value="1"/>
</dbReference>
<gene>
    <name evidence="7" type="ORF">AJ80_05361</name>
</gene>
<dbReference type="Pfam" id="PF04082">
    <property type="entry name" value="Fungal_trans"/>
    <property type="match status" value="1"/>
</dbReference>
<dbReference type="Pfam" id="PF00172">
    <property type="entry name" value="Zn_clus"/>
    <property type="match status" value="1"/>
</dbReference>
<accession>A0A2B7Y446</accession>
<dbReference type="PROSITE" id="PS50048">
    <property type="entry name" value="ZN2_CY6_FUNGAL_2"/>
    <property type="match status" value="1"/>
</dbReference>
<organism evidence="7 8">
    <name type="scientific">Polytolypa hystricis (strain UAMH7299)</name>
    <dbReference type="NCBI Taxonomy" id="1447883"/>
    <lineage>
        <taxon>Eukaryota</taxon>
        <taxon>Fungi</taxon>
        <taxon>Dikarya</taxon>
        <taxon>Ascomycota</taxon>
        <taxon>Pezizomycotina</taxon>
        <taxon>Eurotiomycetes</taxon>
        <taxon>Eurotiomycetidae</taxon>
        <taxon>Onygenales</taxon>
        <taxon>Onygenales incertae sedis</taxon>
        <taxon>Polytolypa</taxon>
    </lineage>
</organism>
<keyword evidence="5" id="KW-0539">Nucleus</keyword>
<dbReference type="InterPro" id="IPR007219">
    <property type="entry name" value="XnlR_reg_dom"/>
</dbReference>
<dbReference type="SUPFAM" id="SSF57701">
    <property type="entry name" value="Zn2/Cys6 DNA-binding domain"/>
    <property type="match status" value="1"/>
</dbReference>
<dbReference type="CDD" id="cd12148">
    <property type="entry name" value="fungal_TF_MHR"/>
    <property type="match status" value="1"/>
</dbReference>
<evidence type="ECO:0000256" key="3">
    <source>
        <dbReference type="ARBA" id="ARBA00023125"/>
    </source>
</evidence>
<dbReference type="PROSITE" id="PS00463">
    <property type="entry name" value="ZN2_CY6_FUNGAL_1"/>
    <property type="match status" value="1"/>
</dbReference>
<dbReference type="GO" id="GO:0008270">
    <property type="term" value="F:zinc ion binding"/>
    <property type="evidence" value="ECO:0007669"/>
    <property type="project" value="InterPro"/>
</dbReference>
<sequence>MPASAAAEDRKRKRTSLACDTCRVRKVRCDGRDPCLTCSSAGEECTYGLETSPKSKTDIVLDVALRSERLLREMSARLVQNDQPVNIVSSPVAVISPAPTDSTRRQFEIEHNISNAILSPFHASTTESILAWPHFDHLQSLRQDYSFSVFNLENSRPSFPQLPSAIQPYASRSDIERTIQNFSQNVNFWYPTMTRTKLRASQQIMTSGRLDDSESSCLALLVMALGSASALVASVAEYDDPVPEETENRSQWKVMSELYFDSALKKLHVAQMECTIDSVQCLFFAGLFFAFLQRPVQAWSFLSSAATKCRLLLLSQGSNIGLEDYECLRRIFWSCYILESDYLAELSALPQSGISDIESSIPLPGEFDTHDSPLDKEKSSLYFLACISIRRLLNRVHNLLYAKDTGASFDDAQFPSVVSELDHQLEQWRELLPPDFQFDASWSPAQSPQGGFLRQRYLTCRSVIYRPYLNWALSNSADIDGLPEDVYENCKRCLQACWMHGLNLKSFAHTVMVDTWICSLSMASAMLILLAASQITALQNCIRPISPVIGPHLEGLLRSWMHLPGQSGVSPSVKRSIELIGEVSQSLKEIIGD</sequence>
<keyword evidence="8" id="KW-1185">Reference proteome</keyword>
<evidence type="ECO:0000256" key="1">
    <source>
        <dbReference type="ARBA" id="ARBA00022723"/>
    </source>
</evidence>
<dbReference type="InterPro" id="IPR036864">
    <property type="entry name" value="Zn2-C6_fun-type_DNA-bd_sf"/>
</dbReference>
<name>A0A2B7Y446_POLH7</name>
<keyword evidence="1" id="KW-0479">Metal-binding</keyword>
<dbReference type="AlphaFoldDB" id="A0A2B7Y446"/>
<dbReference type="GO" id="GO:0003677">
    <property type="term" value="F:DNA binding"/>
    <property type="evidence" value="ECO:0007669"/>
    <property type="project" value="UniProtKB-KW"/>
</dbReference>
<keyword evidence="4" id="KW-0804">Transcription</keyword>
<evidence type="ECO:0000256" key="5">
    <source>
        <dbReference type="ARBA" id="ARBA00023242"/>
    </source>
</evidence>
<evidence type="ECO:0000259" key="6">
    <source>
        <dbReference type="PROSITE" id="PS50048"/>
    </source>
</evidence>
<dbReference type="PANTHER" id="PTHR47785:SF1">
    <property type="entry name" value="TRANSCRIPTION FACTOR, PUTATIVE (AFU_ORTHOLOGUE AFUA_5G14530)-RELATED"/>
    <property type="match status" value="1"/>
</dbReference>
<dbReference type="SMART" id="SM00066">
    <property type="entry name" value="GAL4"/>
    <property type="match status" value="1"/>
</dbReference>
<evidence type="ECO:0000313" key="8">
    <source>
        <dbReference type="Proteomes" id="UP000224634"/>
    </source>
</evidence>
<dbReference type="GO" id="GO:0006351">
    <property type="term" value="P:DNA-templated transcription"/>
    <property type="evidence" value="ECO:0007669"/>
    <property type="project" value="InterPro"/>
</dbReference>
<keyword evidence="2" id="KW-0805">Transcription regulation</keyword>
<dbReference type="STRING" id="1447883.A0A2B7Y446"/>
<dbReference type="OrthoDB" id="4685598at2759"/>
<protein>
    <recommendedName>
        <fullName evidence="6">Zn(2)-C6 fungal-type domain-containing protein</fullName>
    </recommendedName>
</protein>
<dbReference type="InterPro" id="IPR001138">
    <property type="entry name" value="Zn2Cys6_DnaBD"/>
</dbReference>
<evidence type="ECO:0000313" key="7">
    <source>
        <dbReference type="EMBL" id="PGH15985.1"/>
    </source>
</evidence>
<dbReference type="InterPro" id="IPR053181">
    <property type="entry name" value="EcdB-like_regulator"/>
</dbReference>
<reference evidence="7 8" key="1">
    <citation type="submission" date="2017-10" db="EMBL/GenBank/DDBJ databases">
        <title>Comparative genomics in systemic dimorphic fungi from Ajellomycetaceae.</title>
        <authorList>
            <person name="Munoz J.F."/>
            <person name="Mcewen J.G."/>
            <person name="Clay O.K."/>
            <person name="Cuomo C.A."/>
        </authorList>
    </citation>
    <scope>NUCLEOTIDE SEQUENCE [LARGE SCALE GENOMIC DNA]</scope>
    <source>
        <strain evidence="7 8">UAMH7299</strain>
    </source>
</reference>
<feature type="domain" description="Zn(2)-C6 fungal-type" evidence="6">
    <location>
        <begin position="18"/>
        <end position="47"/>
    </location>
</feature>
<dbReference type="Gene3D" id="4.10.240.10">
    <property type="entry name" value="Zn(2)-C6 fungal-type DNA-binding domain"/>
    <property type="match status" value="1"/>
</dbReference>